<comment type="function">
    <text evidence="2">Neddylation of cullins play an essential role in the regulation of SCF-type complexes activity.</text>
</comment>
<name>A0A179G7L6_METCM</name>
<dbReference type="GO" id="GO:0032182">
    <property type="term" value="F:ubiquitin-like protein binding"/>
    <property type="evidence" value="ECO:0007669"/>
    <property type="project" value="TreeGrafter"/>
</dbReference>
<dbReference type="SUPFAM" id="SSF46934">
    <property type="entry name" value="UBA-like"/>
    <property type="match status" value="1"/>
</dbReference>
<dbReference type="PANTHER" id="PTHR12281:SF31">
    <property type="entry name" value="DCN1-LIKE PROTEIN 3"/>
    <property type="match status" value="1"/>
</dbReference>
<comment type="caution">
    <text evidence="4">The sequence shown here is derived from an EMBL/GenBank/DDBJ whole genome shotgun (WGS) entry which is preliminary data.</text>
</comment>
<accession>A0A179G7L6</accession>
<dbReference type="GO" id="GO:0045116">
    <property type="term" value="P:protein neddylation"/>
    <property type="evidence" value="ECO:0007669"/>
    <property type="project" value="TreeGrafter"/>
</dbReference>
<dbReference type="AlphaFoldDB" id="A0A179G7L6"/>
<gene>
    <name evidence="4" type="ORF">VFPPC_13020</name>
</gene>
<keyword evidence="1" id="KW-0833">Ubl conjugation pathway</keyword>
<evidence type="ECO:0000256" key="1">
    <source>
        <dbReference type="ARBA" id="ARBA00022786"/>
    </source>
</evidence>
<evidence type="ECO:0000259" key="3">
    <source>
        <dbReference type="PROSITE" id="PS51229"/>
    </source>
</evidence>
<dbReference type="PANTHER" id="PTHR12281">
    <property type="entry name" value="RP42 RELATED"/>
    <property type="match status" value="1"/>
</dbReference>
<protein>
    <recommendedName>
        <fullName evidence="2">Defective in cullin neddylation protein</fullName>
    </recommendedName>
</protein>
<organism evidence="4 5">
    <name type="scientific">Pochonia chlamydosporia 170</name>
    <dbReference type="NCBI Taxonomy" id="1380566"/>
    <lineage>
        <taxon>Eukaryota</taxon>
        <taxon>Fungi</taxon>
        <taxon>Dikarya</taxon>
        <taxon>Ascomycota</taxon>
        <taxon>Pezizomycotina</taxon>
        <taxon>Sordariomycetes</taxon>
        <taxon>Hypocreomycetidae</taxon>
        <taxon>Hypocreales</taxon>
        <taxon>Clavicipitaceae</taxon>
        <taxon>Pochonia</taxon>
    </lineage>
</organism>
<keyword evidence="5" id="KW-1185">Reference proteome</keyword>
<dbReference type="PROSITE" id="PS51229">
    <property type="entry name" value="DCUN1"/>
    <property type="match status" value="1"/>
</dbReference>
<dbReference type="RefSeq" id="XP_018149583.1">
    <property type="nucleotide sequence ID" value="XM_018290797.1"/>
</dbReference>
<dbReference type="GO" id="GO:0000151">
    <property type="term" value="C:ubiquitin ligase complex"/>
    <property type="evidence" value="ECO:0007669"/>
    <property type="project" value="TreeGrafter"/>
</dbReference>
<dbReference type="InterPro" id="IPR005176">
    <property type="entry name" value="PONY_dom"/>
</dbReference>
<dbReference type="Pfam" id="PF03556">
    <property type="entry name" value="Cullin_binding"/>
    <property type="match status" value="1"/>
</dbReference>
<dbReference type="GO" id="GO:0031624">
    <property type="term" value="F:ubiquitin conjugating enzyme binding"/>
    <property type="evidence" value="ECO:0007669"/>
    <property type="project" value="TreeGrafter"/>
</dbReference>
<dbReference type="Proteomes" id="UP000078397">
    <property type="component" value="Unassembled WGS sequence"/>
</dbReference>
<dbReference type="GO" id="GO:0097602">
    <property type="term" value="F:cullin family protein binding"/>
    <property type="evidence" value="ECO:0007669"/>
    <property type="project" value="TreeGrafter"/>
</dbReference>
<proteinExistence type="predicted"/>
<dbReference type="STRING" id="1380566.A0A179G7L6"/>
<dbReference type="InterPro" id="IPR009060">
    <property type="entry name" value="UBA-like_sf"/>
</dbReference>
<dbReference type="GeneID" id="28854791"/>
<dbReference type="KEGG" id="pchm:VFPPC_13020"/>
<dbReference type="Gene3D" id="1.10.8.10">
    <property type="entry name" value="DNA helicase RuvA subunit, C-terminal domain"/>
    <property type="match status" value="1"/>
</dbReference>
<dbReference type="Gene3D" id="1.10.238.200">
    <property type="entry name" value="Cullin, PONY binding domain"/>
    <property type="match status" value="1"/>
</dbReference>
<dbReference type="Gene3D" id="1.10.238.10">
    <property type="entry name" value="EF-hand"/>
    <property type="match status" value="1"/>
</dbReference>
<dbReference type="Pfam" id="PF14555">
    <property type="entry name" value="UBA_4"/>
    <property type="match status" value="1"/>
</dbReference>
<dbReference type="OrthoDB" id="27198at2759"/>
<feature type="domain" description="DCUN1" evidence="3">
    <location>
        <begin position="57"/>
        <end position="260"/>
    </location>
</feature>
<reference evidence="4 5" key="1">
    <citation type="journal article" date="2016" name="PLoS Pathog.">
        <title>Biosynthesis of antibiotic leucinostatins in bio-control fungus Purpureocillium lilacinum and their inhibition on phytophthora revealed by genome mining.</title>
        <authorList>
            <person name="Wang G."/>
            <person name="Liu Z."/>
            <person name="Lin R."/>
            <person name="Li E."/>
            <person name="Mao Z."/>
            <person name="Ling J."/>
            <person name="Yang Y."/>
            <person name="Yin W.B."/>
            <person name="Xie B."/>
        </authorList>
    </citation>
    <scope>NUCLEOTIDE SEQUENCE [LARGE SCALE GENOMIC DNA]</scope>
    <source>
        <strain evidence="4">170</strain>
    </source>
</reference>
<dbReference type="InterPro" id="IPR042460">
    <property type="entry name" value="DCN1-like_PONY"/>
</dbReference>
<sequence length="275" mass="31122">MPPPSSAQQKVLTAQFVNLTGATERQATKYLKSTGYKINEAVDAFYSSGNEVKGPSPVESKLDALFDTLRDDKNDEKDKMELESTMDYLGSKLNVSLENAELFVVLEIVQAPSVGEITRQGYVEGWKKANAGTTHQEHSRYVQRLLSTLSKNPAVFKKVYRYTFVAGREGDQKSLSLENALIYWGMLFSPPGMAWKTENHDWLDLWKTFLNEKWTRSVNKDMWNMVLEFAVKTLADDSLSFWSEDGAWPSVIDDFVEWCLKKGIGKSETMDVDAA</sequence>
<dbReference type="InterPro" id="IPR014764">
    <property type="entry name" value="DCN-prot"/>
</dbReference>
<evidence type="ECO:0000313" key="4">
    <source>
        <dbReference type="EMBL" id="OAQ73500.1"/>
    </source>
</evidence>
<dbReference type="EMBL" id="LSBJ02000001">
    <property type="protein sequence ID" value="OAQ73500.1"/>
    <property type="molecule type" value="Genomic_DNA"/>
</dbReference>
<evidence type="ECO:0000313" key="5">
    <source>
        <dbReference type="Proteomes" id="UP000078397"/>
    </source>
</evidence>
<evidence type="ECO:0000256" key="2">
    <source>
        <dbReference type="RuleBase" id="RU410713"/>
    </source>
</evidence>